<gene>
    <name evidence="1" type="ORF">TCM_030776</name>
</gene>
<dbReference type="AlphaFoldDB" id="A0A061F6C6"/>
<dbReference type="Proteomes" id="UP000026915">
    <property type="component" value="Chromosome 7"/>
</dbReference>
<name>A0A061F6C6_THECC</name>
<sequence>MKVVLEKIISTIKDKEKLRISCKDGNLDLLPKGSGELRVQSENGELDLELIQVDGDSRIIRGKGWRDFIGNYHLGATLTIYIDDDGKYKIQVRNQ</sequence>
<dbReference type="InParanoid" id="A0A061F6C6"/>
<proteinExistence type="predicted"/>
<evidence type="ECO:0000313" key="2">
    <source>
        <dbReference type="Proteomes" id="UP000026915"/>
    </source>
</evidence>
<protein>
    <recommendedName>
        <fullName evidence="3">TF-B3 domain-containing protein</fullName>
    </recommendedName>
</protein>
<evidence type="ECO:0008006" key="3">
    <source>
        <dbReference type="Google" id="ProtNLM"/>
    </source>
</evidence>
<dbReference type="HOGENOM" id="CLU_162318_0_0_1"/>
<reference evidence="1 2" key="1">
    <citation type="journal article" date="2013" name="Genome Biol.">
        <title>The genome sequence of the most widely cultivated cacao type and its use to identify candidate genes regulating pod color.</title>
        <authorList>
            <person name="Motamayor J.C."/>
            <person name="Mockaitis K."/>
            <person name="Schmutz J."/>
            <person name="Haiminen N."/>
            <person name="Iii D.L."/>
            <person name="Cornejo O."/>
            <person name="Findley S.D."/>
            <person name="Zheng P."/>
            <person name="Utro F."/>
            <person name="Royaert S."/>
            <person name="Saski C."/>
            <person name="Jenkins J."/>
            <person name="Podicheti R."/>
            <person name="Zhao M."/>
            <person name="Scheffler B.E."/>
            <person name="Stack J.C."/>
            <person name="Feltus F.A."/>
            <person name="Mustiga G.M."/>
            <person name="Amores F."/>
            <person name="Phillips W."/>
            <person name="Marelli J.P."/>
            <person name="May G.D."/>
            <person name="Shapiro H."/>
            <person name="Ma J."/>
            <person name="Bustamante C.D."/>
            <person name="Schnell R.J."/>
            <person name="Main D."/>
            <person name="Gilbert D."/>
            <person name="Parida L."/>
            <person name="Kuhn D.N."/>
        </authorList>
    </citation>
    <scope>NUCLEOTIDE SEQUENCE [LARGE SCALE GENOMIC DNA]</scope>
    <source>
        <strain evidence="2">cv. Matina 1-6</strain>
    </source>
</reference>
<organism evidence="1 2">
    <name type="scientific">Theobroma cacao</name>
    <name type="common">Cacao</name>
    <name type="synonym">Cocoa</name>
    <dbReference type="NCBI Taxonomy" id="3641"/>
    <lineage>
        <taxon>Eukaryota</taxon>
        <taxon>Viridiplantae</taxon>
        <taxon>Streptophyta</taxon>
        <taxon>Embryophyta</taxon>
        <taxon>Tracheophyta</taxon>
        <taxon>Spermatophyta</taxon>
        <taxon>Magnoliopsida</taxon>
        <taxon>eudicotyledons</taxon>
        <taxon>Gunneridae</taxon>
        <taxon>Pentapetalae</taxon>
        <taxon>rosids</taxon>
        <taxon>malvids</taxon>
        <taxon>Malvales</taxon>
        <taxon>Malvaceae</taxon>
        <taxon>Byttnerioideae</taxon>
        <taxon>Theobroma</taxon>
    </lineage>
</organism>
<dbReference type="Gramene" id="EOY12207">
    <property type="protein sequence ID" value="EOY12207"/>
    <property type="gene ID" value="TCM_030776"/>
</dbReference>
<accession>A0A061F6C6</accession>
<dbReference type="EMBL" id="CM001885">
    <property type="protein sequence ID" value="EOY12207.1"/>
    <property type="molecule type" value="Genomic_DNA"/>
</dbReference>
<keyword evidence="2" id="KW-1185">Reference proteome</keyword>
<evidence type="ECO:0000313" key="1">
    <source>
        <dbReference type="EMBL" id="EOY12207.1"/>
    </source>
</evidence>